<evidence type="ECO:0000313" key="2">
    <source>
        <dbReference type="Proteomes" id="UP000219546"/>
    </source>
</evidence>
<keyword evidence="2" id="KW-1185">Reference proteome</keyword>
<evidence type="ECO:0000313" key="1">
    <source>
        <dbReference type="EMBL" id="SNX68447.1"/>
    </source>
</evidence>
<sequence>MNTNITSSPITIVKVTVKDTEEIISLKVCWDNRPPKQIYLEELI</sequence>
<dbReference type="Proteomes" id="UP000219546">
    <property type="component" value="Unassembled WGS sequence"/>
</dbReference>
<proteinExistence type="predicted"/>
<reference evidence="1 2" key="1">
    <citation type="submission" date="2017-08" db="EMBL/GenBank/DDBJ databases">
        <authorList>
            <person name="de Groot N.N."/>
        </authorList>
    </citation>
    <scope>NUCLEOTIDE SEQUENCE [LARGE SCALE GENOMIC DNA]</scope>
    <source>
        <strain evidence="1 2">JC228</strain>
    </source>
</reference>
<dbReference type="AlphaFoldDB" id="A0A285CLN5"/>
<dbReference type="RefSeq" id="WP_281257283.1">
    <property type="nucleotide sequence ID" value="NZ_JBEPMQ010000001.1"/>
</dbReference>
<accession>A0A285CLN5</accession>
<dbReference type="EMBL" id="OAOP01000002">
    <property type="protein sequence ID" value="SNX68447.1"/>
    <property type="molecule type" value="Genomic_DNA"/>
</dbReference>
<gene>
    <name evidence="1" type="ORF">SAMN05877753_102535</name>
</gene>
<protein>
    <submittedName>
        <fullName evidence="1">Uncharacterized protein</fullName>
    </submittedName>
</protein>
<organism evidence="1 2">
    <name type="scientific">Bacillus oleivorans</name>
    <dbReference type="NCBI Taxonomy" id="1448271"/>
    <lineage>
        <taxon>Bacteria</taxon>
        <taxon>Bacillati</taxon>
        <taxon>Bacillota</taxon>
        <taxon>Bacilli</taxon>
        <taxon>Bacillales</taxon>
        <taxon>Bacillaceae</taxon>
        <taxon>Bacillus</taxon>
    </lineage>
</organism>
<name>A0A285CLN5_9BACI</name>